<comment type="similarity">
    <text evidence="1">Belongs to the N-acetylmuramoyl-L-alanine amidase 2 family.</text>
</comment>
<dbReference type="Gene3D" id="3.40.80.10">
    <property type="entry name" value="Peptidoglycan recognition protein-like"/>
    <property type="match status" value="1"/>
</dbReference>
<name>A0ABU4NBH9_9ACTN</name>
<dbReference type="InterPro" id="IPR015510">
    <property type="entry name" value="PGRP"/>
</dbReference>
<dbReference type="Proteomes" id="UP001271274">
    <property type="component" value="Unassembled WGS sequence"/>
</dbReference>
<dbReference type="PANTHER" id="PTHR11022:SF41">
    <property type="entry name" value="PEPTIDOGLYCAN-RECOGNITION PROTEIN LC-RELATED"/>
    <property type="match status" value="1"/>
</dbReference>
<dbReference type="InterPro" id="IPR036505">
    <property type="entry name" value="Amidase/PGRP_sf"/>
</dbReference>
<evidence type="ECO:0000313" key="5">
    <source>
        <dbReference type="Proteomes" id="UP001271274"/>
    </source>
</evidence>
<reference evidence="4 5" key="1">
    <citation type="journal article" date="2023" name="Microb. Genom.">
        <title>Mesoterricola silvestris gen. nov., sp. nov., Mesoterricola sediminis sp. nov., Geothrix oryzae sp. nov., Geothrix edaphica sp. nov., Geothrix rubra sp. nov., and Geothrix limicola sp. nov., six novel members of Acidobacteriota isolated from soils.</title>
        <authorList>
            <person name="Weisberg A.J."/>
            <person name="Pearce E."/>
            <person name="Kramer C.G."/>
            <person name="Chang J.H."/>
            <person name="Clarke C.R."/>
        </authorList>
    </citation>
    <scope>NUCLEOTIDE SEQUENCE [LARGE SCALE GENOMIC DNA]</scope>
    <source>
        <strain evidence="4 5">ID09-01A</strain>
    </source>
</reference>
<evidence type="ECO:0000256" key="2">
    <source>
        <dbReference type="SAM" id="MobiDB-lite"/>
    </source>
</evidence>
<dbReference type="SMART" id="SM00701">
    <property type="entry name" value="PGRP"/>
    <property type="match status" value="1"/>
</dbReference>
<sequence>MANGGDVLITADPAAGSELKAPDGAPGLRSPALDTRHGPDRRVVVPSAPTRVRGVEYLTRAARDSDESLRFKADGTENPPTAFYPFQTITVHHTAMANDDLDPAATLRAIHQLHAVTNDWGDIGCHFLVDEEGRIHEGRCSGDDGLPAHDASGRLVTAFHVGGFNSGNLGIALLGTYTERSPREAARASLKRLVKVLVRRHGVDPQARVTYTNHPVNGARKKIAEISGPPGLDGDRVSGRGHGPGAGTAPHGRGHRPLTTHHSPLTAVPRPLRSQPRTGWVRSWPPVR</sequence>
<keyword evidence="5" id="KW-1185">Reference proteome</keyword>
<evidence type="ECO:0000313" key="4">
    <source>
        <dbReference type="EMBL" id="MDX3699238.1"/>
    </source>
</evidence>
<dbReference type="SUPFAM" id="SSF55846">
    <property type="entry name" value="N-acetylmuramoyl-L-alanine amidase-like"/>
    <property type="match status" value="1"/>
</dbReference>
<feature type="domain" description="Peptidoglycan recognition protein family" evidence="3">
    <location>
        <begin position="55"/>
        <end position="216"/>
    </location>
</feature>
<evidence type="ECO:0000256" key="1">
    <source>
        <dbReference type="ARBA" id="ARBA00007553"/>
    </source>
</evidence>
<dbReference type="InterPro" id="IPR006619">
    <property type="entry name" value="PGRP_domain_met/bac"/>
</dbReference>
<feature type="region of interest" description="Disordered" evidence="2">
    <location>
        <begin position="1"/>
        <end position="40"/>
    </location>
</feature>
<accession>A0ABU4NBH9</accession>
<dbReference type="CDD" id="cd06583">
    <property type="entry name" value="PGRP"/>
    <property type="match status" value="1"/>
</dbReference>
<dbReference type="PANTHER" id="PTHR11022">
    <property type="entry name" value="PEPTIDOGLYCAN RECOGNITION PROTEIN"/>
    <property type="match status" value="1"/>
</dbReference>
<dbReference type="Pfam" id="PF01510">
    <property type="entry name" value="Amidase_2"/>
    <property type="match status" value="1"/>
</dbReference>
<proteinExistence type="inferred from homology"/>
<dbReference type="InterPro" id="IPR002502">
    <property type="entry name" value="Amidase_domain"/>
</dbReference>
<feature type="region of interest" description="Disordered" evidence="2">
    <location>
        <begin position="226"/>
        <end position="288"/>
    </location>
</feature>
<dbReference type="EMBL" id="JARAYU010000001">
    <property type="protein sequence ID" value="MDX3699238.1"/>
    <property type="molecule type" value="Genomic_DNA"/>
</dbReference>
<evidence type="ECO:0000259" key="3">
    <source>
        <dbReference type="SMART" id="SM00701"/>
    </source>
</evidence>
<dbReference type="RefSeq" id="WP_319061637.1">
    <property type="nucleotide sequence ID" value="NZ_JARAYT010000001.1"/>
</dbReference>
<comment type="caution">
    <text evidence="4">The sequence shown here is derived from an EMBL/GenBank/DDBJ whole genome shotgun (WGS) entry which is preliminary data.</text>
</comment>
<organism evidence="4 5">
    <name type="scientific">Streptomyces europaeiscabiei</name>
    <dbReference type="NCBI Taxonomy" id="146819"/>
    <lineage>
        <taxon>Bacteria</taxon>
        <taxon>Bacillati</taxon>
        <taxon>Actinomycetota</taxon>
        <taxon>Actinomycetes</taxon>
        <taxon>Kitasatosporales</taxon>
        <taxon>Streptomycetaceae</taxon>
        <taxon>Streptomyces</taxon>
    </lineage>
</organism>
<gene>
    <name evidence="4" type="ORF">PV662_05580</name>
</gene>
<protein>
    <submittedName>
        <fullName evidence="4">Peptidoglycan recognition family protein</fullName>
    </submittedName>
</protein>